<protein>
    <recommendedName>
        <fullName evidence="5">Sel1 repeat family protein</fullName>
    </recommendedName>
</protein>
<name>A0A2W4T3N9_9GAMM</name>
<evidence type="ECO:0000313" key="4">
    <source>
        <dbReference type="Proteomes" id="UP000249396"/>
    </source>
</evidence>
<organism evidence="3 4">
    <name type="scientific">Candidatus Methylumidiphilus alinenensis</name>
    <dbReference type="NCBI Taxonomy" id="2202197"/>
    <lineage>
        <taxon>Bacteria</taxon>
        <taxon>Pseudomonadati</taxon>
        <taxon>Pseudomonadota</taxon>
        <taxon>Gammaproteobacteria</taxon>
        <taxon>Methylococcales</taxon>
        <taxon>Candidatus Methylumidiphilus</taxon>
    </lineage>
</organism>
<keyword evidence="1" id="KW-0802">TPR repeat</keyword>
<dbReference type="Gene3D" id="1.25.40.10">
    <property type="entry name" value="Tetratricopeptide repeat domain"/>
    <property type="match status" value="1"/>
</dbReference>
<dbReference type="SMART" id="SM00671">
    <property type="entry name" value="SEL1"/>
    <property type="match status" value="3"/>
</dbReference>
<dbReference type="InterPro" id="IPR019734">
    <property type="entry name" value="TPR_rpt"/>
</dbReference>
<comment type="caution">
    <text evidence="3">The sequence shown here is derived from an EMBL/GenBank/DDBJ whole genome shotgun (WGS) entry which is preliminary data.</text>
</comment>
<dbReference type="EMBL" id="QJPH01000301">
    <property type="protein sequence ID" value="PZN79384.1"/>
    <property type="molecule type" value="Genomic_DNA"/>
</dbReference>
<dbReference type="Proteomes" id="UP000249396">
    <property type="component" value="Unassembled WGS sequence"/>
</dbReference>
<evidence type="ECO:0000256" key="2">
    <source>
        <dbReference type="SAM" id="SignalP"/>
    </source>
</evidence>
<accession>A0A2W4T3N9</accession>
<dbReference type="InterPro" id="IPR011990">
    <property type="entry name" value="TPR-like_helical_dom_sf"/>
</dbReference>
<feature type="chain" id="PRO_5015940478" description="Sel1 repeat family protein" evidence="2">
    <location>
        <begin position="24"/>
        <end position="399"/>
    </location>
</feature>
<evidence type="ECO:0000256" key="1">
    <source>
        <dbReference type="PROSITE-ProRule" id="PRU00339"/>
    </source>
</evidence>
<dbReference type="AlphaFoldDB" id="A0A2W4T3N9"/>
<evidence type="ECO:0000313" key="3">
    <source>
        <dbReference type="EMBL" id="PZN79384.1"/>
    </source>
</evidence>
<sequence length="399" mass="44210">MLHQISLLSVFCMACALSPGAVATVQQSHPPTGTDNSFHLKNALPTCNHSSKKKSIEWFLKLASPSYRNGFQEAEAAANTNCNNLEKAAGHGNVVAMSWLAAGHILGHMGCGSLPIDEKQAYKWANKASDHDSPEGWLTLGSAYRKRKRAKEAMASYERAVSGGSVEAKYWLATLLSLTEGVQQRERIEGLLKDGMAVNDYRSVIMLLEIDYNFGAEKNQAESILVHWAGLCNVEAMRGLGQWYLKSNENDKASEWLSKAASLGDGQAKKIMSSLNLQADNTNNDQIVTRQQVIYSVTLERPRYPVPGTTSANLKLQNEVVAILSSHESRFGLMNNENCKKHIIIYTKVLKKSTTNNKNTTTERWDIDRCGKIKPYIINLISDNNGGTFINIPNIDRYK</sequence>
<dbReference type="PROSITE" id="PS50005">
    <property type="entry name" value="TPR"/>
    <property type="match status" value="1"/>
</dbReference>
<dbReference type="SUPFAM" id="SSF81901">
    <property type="entry name" value="HCP-like"/>
    <property type="match status" value="2"/>
</dbReference>
<dbReference type="Pfam" id="PF13181">
    <property type="entry name" value="TPR_8"/>
    <property type="match status" value="1"/>
</dbReference>
<dbReference type="InterPro" id="IPR006597">
    <property type="entry name" value="Sel1-like"/>
</dbReference>
<reference evidence="3 4" key="1">
    <citation type="journal article" date="2018" name="Aquat. Microb. Ecol.">
        <title>Gammaproteobacterial methanotrophs dominate.</title>
        <authorList>
            <person name="Rissanen A.J."/>
            <person name="Saarenheimo J."/>
            <person name="Tiirola M."/>
            <person name="Peura S."/>
            <person name="Aalto S.L."/>
            <person name="Karvinen A."/>
            <person name="Nykanen H."/>
        </authorList>
    </citation>
    <scope>NUCLEOTIDE SEQUENCE [LARGE SCALE GENOMIC DNA]</scope>
    <source>
        <strain evidence="3">AMbin10</strain>
    </source>
</reference>
<feature type="signal peptide" evidence="2">
    <location>
        <begin position="1"/>
        <end position="23"/>
    </location>
</feature>
<keyword evidence="2" id="KW-0732">Signal</keyword>
<gene>
    <name evidence="3" type="ORF">DM484_11440</name>
</gene>
<proteinExistence type="predicted"/>
<feature type="repeat" description="TPR" evidence="1">
    <location>
        <begin position="134"/>
        <end position="167"/>
    </location>
</feature>
<evidence type="ECO:0008006" key="5">
    <source>
        <dbReference type="Google" id="ProtNLM"/>
    </source>
</evidence>